<dbReference type="PANTHER" id="PTHR32295">
    <property type="entry name" value="IQ-DOMAIN 5-RELATED"/>
    <property type="match status" value="1"/>
</dbReference>
<gene>
    <name evidence="4" type="ORF">QJS04_geneDACA010983</name>
</gene>
<feature type="compositionally biased region" description="Polar residues" evidence="3">
    <location>
        <begin position="30"/>
        <end position="50"/>
    </location>
</feature>
<dbReference type="GO" id="GO:0005516">
    <property type="term" value="F:calmodulin binding"/>
    <property type="evidence" value="ECO:0007669"/>
    <property type="project" value="UniProtKB-KW"/>
</dbReference>
<evidence type="ECO:0000256" key="3">
    <source>
        <dbReference type="SAM" id="MobiDB-lite"/>
    </source>
</evidence>
<comment type="similarity">
    <text evidence="2">Belongs to the IQD family.</text>
</comment>
<name>A0AAV9BG08_ACOGR</name>
<evidence type="ECO:0000313" key="4">
    <source>
        <dbReference type="EMBL" id="KAK1275335.1"/>
    </source>
</evidence>
<evidence type="ECO:0000256" key="2">
    <source>
        <dbReference type="ARBA" id="ARBA00024341"/>
    </source>
</evidence>
<accession>A0AAV9BG08</accession>
<feature type="region of interest" description="Disordered" evidence="3">
    <location>
        <begin position="288"/>
        <end position="307"/>
    </location>
</feature>
<dbReference type="EMBL" id="JAUJYN010000003">
    <property type="protein sequence ID" value="KAK1275335.1"/>
    <property type="molecule type" value="Genomic_DNA"/>
</dbReference>
<dbReference type="Proteomes" id="UP001179952">
    <property type="component" value="Unassembled WGS sequence"/>
</dbReference>
<dbReference type="PANTHER" id="PTHR32295:SF93">
    <property type="entry name" value="PROTEIN IQ-DOMAIN 9"/>
    <property type="match status" value="1"/>
</dbReference>
<keyword evidence="5" id="KW-1185">Reference proteome</keyword>
<dbReference type="PROSITE" id="PS50096">
    <property type="entry name" value="IQ"/>
    <property type="match status" value="1"/>
</dbReference>
<protein>
    <submittedName>
        <fullName evidence="4">Protein IQ-DOMAIN 1</fullName>
    </submittedName>
</protein>
<organism evidence="4 5">
    <name type="scientific">Acorus gramineus</name>
    <name type="common">Dwarf sweet flag</name>
    <dbReference type="NCBI Taxonomy" id="55184"/>
    <lineage>
        <taxon>Eukaryota</taxon>
        <taxon>Viridiplantae</taxon>
        <taxon>Streptophyta</taxon>
        <taxon>Embryophyta</taxon>
        <taxon>Tracheophyta</taxon>
        <taxon>Spermatophyta</taxon>
        <taxon>Magnoliopsida</taxon>
        <taxon>Liliopsida</taxon>
        <taxon>Acoraceae</taxon>
        <taxon>Acorus</taxon>
    </lineage>
</organism>
<reference evidence="4" key="1">
    <citation type="journal article" date="2023" name="Nat. Commun.">
        <title>Diploid and tetraploid genomes of Acorus and the evolution of monocots.</title>
        <authorList>
            <person name="Ma L."/>
            <person name="Liu K.W."/>
            <person name="Li Z."/>
            <person name="Hsiao Y.Y."/>
            <person name="Qi Y."/>
            <person name="Fu T."/>
            <person name="Tang G.D."/>
            <person name="Zhang D."/>
            <person name="Sun W.H."/>
            <person name="Liu D.K."/>
            <person name="Li Y."/>
            <person name="Chen G.Z."/>
            <person name="Liu X.D."/>
            <person name="Liao X.Y."/>
            <person name="Jiang Y.T."/>
            <person name="Yu X."/>
            <person name="Hao Y."/>
            <person name="Huang J."/>
            <person name="Zhao X.W."/>
            <person name="Ke S."/>
            <person name="Chen Y.Y."/>
            <person name="Wu W.L."/>
            <person name="Hsu J.L."/>
            <person name="Lin Y.F."/>
            <person name="Huang M.D."/>
            <person name="Li C.Y."/>
            <person name="Huang L."/>
            <person name="Wang Z.W."/>
            <person name="Zhao X."/>
            <person name="Zhong W.Y."/>
            <person name="Peng D.H."/>
            <person name="Ahmad S."/>
            <person name="Lan S."/>
            <person name="Zhang J.S."/>
            <person name="Tsai W.C."/>
            <person name="Van de Peer Y."/>
            <person name="Liu Z.J."/>
        </authorList>
    </citation>
    <scope>NUCLEOTIDE SEQUENCE</scope>
    <source>
        <strain evidence="4">SCP</strain>
    </source>
</reference>
<proteinExistence type="inferred from homology"/>
<comment type="caution">
    <text evidence="4">The sequence shown here is derived from an EMBL/GenBank/DDBJ whole genome shotgun (WGS) entry which is preliminary data.</text>
</comment>
<evidence type="ECO:0000256" key="1">
    <source>
        <dbReference type="ARBA" id="ARBA00022860"/>
    </source>
</evidence>
<dbReference type="AlphaFoldDB" id="A0AAV9BG08"/>
<keyword evidence="1" id="KW-0112">Calmodulin-binding</keyword>
<reference evidence="4" key="2">
    <citation type="submission" date="2023-06" db="EMBL/GenBank/DDBJ databases">
        <authorList>
            <person name="Ma L."/>
            <person name="Liu K.-W."/>
            <person name="Li Z."/>
            <person name="Hsiao Y.-Y."/>
            <person name="Qi Y."/>
            <person name="Fu T."/>
            <person name="Tang G."/>
            <person name="Zhang D."/>
            <person name="Sun W.-H."/>
            <person name="Liu D.-K."/>
            <person name="Li Y."/>
            <person name="Chen G.-Z."/>
            <person name="Liu X.-D."/>
            <person name="Liao X.-Y."/>
            <person name="Jiang Y.-T."/>
            <person name="Yu X."/>
            <person name="Hao Y."/>
            <person name="Huang J."/>
            <person name="Zhao X.-W."/>
            <person name="Ke S."/>
            <person name="Chen Y.-Y."/>
            <person name="Wu W.-L."/>
            <person name="Hsu J.-L."/>
            <person name="Lin Y.-F."/>
            <person name="Huang M.-D."/>
            <person name="Li C.-Y."/>
            <person name="Huang L."/>
            <person name="Wang Z.-W."/>
            <person name="Zhao X."/>
            <person name="Zhong W.-Y."/>
            <person name="Peng D.-H."/>
            <person name="Ahmad S."/>
            <person name="Lan S."/>
            <person name="Zhang J.-S."/>
            <person name="Tsai W.-C."/>
            <person name="Van De Peer Y."/>
            <person name="Liu Z.-J."/>
        </authorList>
    </citation>
    <scope>NUCLEOTIDE SEQUENCE</scope>
    <source>
        <strain evidence="4">SCP</strain>
        <tissue evidence="4">Leaves</tissue>
    </source>
</reference>
<feature type="region of interest" description="Disordered" evidence="3">
    <location>
        <begin position="16"/>
        <end position="50"/>
    </location>
</feature>
<evidence type="ECO:0000313" key="5">
    <source>
        <dbReference type="Proteomes" id="UP001179952"/>
    </source>
</evidence>
<sequence length="307" mass="34825">MGSGDWFKTILSLKKSKGNKSRNVKEPNQRKQNNCQRKGSRKLNNGAPSGNSAVLDMSIEDLAAIQIQTAYRRFMARKTLRSLKGIQRLQIHTQRDNIAKQATTTLSHIHSWNNIQSQIRARRLNMVIEGRLKQKKQDNQLKLEAKLHELEVEWSGGSETMEEILTRLQQREEAAVKRERAMAYAFSHQWRANSGQNHGQFVYAAGNGDWGWSWMERWIAARPWEMRLSAQSISPQKIQPRIAIKVGKNTIPLPAKLPSSAKPLKLNDKGSALMTDVQRGQVIRKHTISSSGSPNLDRVLYGSSLDP</sequence>